<protein>
    <submittedName>
        <fullName evidence="1">FMN phosphatase YigB (HAD superfamily)</fullName>
    </submittedName>
</protein>
<comment type="caution">
    <text evidence="1">The sequence shown here is derived from an EMBL/GenBank/DDBJ whole genome shotgun (WGS) entry which is preliminary data.</text>
</comment>
<name>A0A7W9EDR7_9SPHN</name>
<reference evidence="1 2" key="1">
    <citation type="submission" date="2020-08" db="EMBL/GenBank/DDBJ databases">
        <title>Genomic Encyclopedia of Type Strains, Phase IV (KMG-IV): sequencing the most valuable type-strain genomes for metagenomic binning, comparative biology and taxonomic classification.</title>
        <authorList>
            <person name="Goeker M."/>
        </authorList>
    </citation>
    <scope>NUCLEOTIDE SEQUENCE [LARGE SCALE GENOMIC DNA]</scope>
    <source>
        <strain evidence="1 2">DSM 25079</strain>
    </source>
</reference>
<dbReference type="SUPFAM" id="SSF56784">
    <property type="entry name" value="HAD-like"/>
    <property type="match status" value="1"/>
</dbReference>
<dbReference type="Proteomes" id="UP000549617">
    <property type="component" value="Unassembled WGS sequence"/>
</dbReference>
<accession>A0A7W9EDR7</accession>
<dbReference type="InterPro" id="IPR036412">
    <property type="entry name" value="HAD-like_sf"/>
</dbReference>
<proteinExistence type="predicted"/>
<organism evidence="1 2">
    <name type="scientific">Sphingobium boeckii</name>
    <dbReference type="NCBI Taxonomy" id="1082345"/>
    <lineage>
        <taxon>Bacteria</taxon>
        <taxon>Pseudomonadati</taxon>
        <taxon>Pseudomonadota</taxon>
        <taxon>Alphaproteobacteria</taxon>
        <taxon>Sphingomonadales</taxon>
        <taxon>Sphingomonadaceae</taxon>
        <taxon>Sphingobium</taxon>
    </lineage>
</organism>
<keyword evidence="2" id="KW-1185">Reference proteome</keyword>
<evidence type="ECO:0000313" key="1">
    <source>
        <dbReference type="EMBL" id="MBB5684245.1"/>
    </source>
</evidence>
<sequence>MMLKTAARAGALPELLADAPPGIRFLSLDCFDTLIWRNVNAPVDVFAELAIPGGGMEARIWAEQKARKIAPFQGGQAEVTIDQIYASMMPEASEADRQAAIEAELDAEARHCFAFAPVRDLILDAKRRGLQVIIVSDTYLSEPRLRQLIARAAGHALAGMIDRIFCSCDYGVSKAGGLFPHVLQALGASPSAILHVGDNKIADQDAPAKLGIHSVHFEQFDADAEQRLRFEAVAASIIEPATRITLPACQPHRAQVSLRVAQDAASALGHDVLGPMMHSFAHWIRHEAAAMEARLGKPVKLLFLLRDGHLPMQAFNALFPDMKGRAIAVEISRFTAGAASFTDEAAITRYVTPELATAPLPVIARQLLFTRDEVAKLTRDYDPFAFAEKLREPANQRKILSRSREAAQRLFAHLGRCGVAQGDAVMLVDLGYNGSVQNLVEPVLRSGMELDVAGRYLLLRENFRSGLDKAGLFDVRHYDFKMLDSLAGAIAVVEQLCTLAQGSVVDYKPNGAPVRSAMGMKNAQSESRDRAQAASLDFIVSIGAGVVSAPASDDVDARRRMAAAILARLLFLPQESEVAMFGDFHHDVNLGTRETLKILDPDAATLGLRRRGVFYAKNAMRIHLSGELQRHGLPFNLSIFGTKRFGLDLRKTDFDVGAMALPVLLMDSVGGHAATTIDAHPTAEGYYRALVPIGAGRYTVGLQLGQLFDWVQIEETSFHYVDEFMTSQANENAMAASPILEGMEQASADLYRCEGAHGFMMAPPPMIAEAGRAMLFSLVFRPVVTRAQAQFQQKAA</sequence>
<dbReference type="InterPro" id="IPR023214">
    <property type="entry name" value="HAD_sf"/>
</dbReference>
<gene>
    <name evidence="1" type="ORF">FHS49_000236</name>
</gene>
<dbReference type="EMBL" id="JACIJC010000001">
    <property type="protein sequence ID" value="MBB5684245.1"/>
    <property type="molecule type" value="Genomic_DNA"/>
</dbReference>
<evidence type="ECO:0000313" key="2">
    <source>
        <dbReference type="Proteomes" id="UP000549617"/>
    </source>
</evidence>
<dbReference type="Gene3D" id="3.40.50.1000">
    <property type="entry name" value="HAD superfamily/HAD-like"/>
    <property type="match status" value="1"/>
</dbReference>
<dbReference type="RefSeq" id="WP_184014489.1">
    <property type="nucleotide sequence ID" value="NZ_JACIJC010000001.1"/>
</dbReference>
<dbReference type="Pfam" id="PF00702">
    <property type="entry name" value="Hydrolase"/>
    <property type="match status" value="1"/>
</dbReference>
<dbReference type="AlphaFoldDB" id="A0A7W9EDR7"/>